<evidence type="ECO:0000313" key="2">
    <source>
        <dbReference type="EMBL" id="GGZ05625.1"/>
    </source>
</evidence>
<organism evidence="2 5">
    <name type="scientific">Pseudoduganella plicata</name>
    <dbReference type="NCBI Taxonomy" id="321984"/>
    <lineage>
        <taxon>Bacteria</taxon>
        <taxon>Pseudomonadati</taxon>
        <taxon>Pseudomonadota</taxon>
        <taxon>Betaproteobacteria</taxon>
        <taxon>Burkholderiales</taxon>
        <taxon>Oxalobacteraceae</taxon>
        <taxon>Telluria group</taxon>
        <taxon>Pseudoduganella</taxon>
    </lineage>
</organism>
<gene>
    <name evidence="3" type="ORF">E1742_02320</name>
    <name evidence="2" type="ORF">GCM10007388_44200</name>
</gene>
<keyword evidence="1" id="KW-0732">Signal</keyword>
<dbReference type="Proteomes" id="UP000619512">
    <property type="component" value="Unassembled WGS sequence"/>
</dbReference>
<accession>A0A4P7B9T2</accession>
<evidence type="ECO:0000313" key="4">
    <source>
        <dbReference type="Proteomes" id="UP000294359"/>
    </source>
</evidence>
<evidence type="ECO:0000313" key="3">
    <source>
        <dbReference type="EMBL" id="QBQ35134.1"/>
    </source>
</evidence>
<protein>
    <recommendedName>
        <fullName evidence="6">DUF3828 domain-containing protein</fullName>
    </recommendedName>
</protein>
<evidence type="ECO:0000313" key="5">
    <source>
        <dbReference type="Proteomes" id="UP000619512"/>
    </source>
</evidence>
<dbReference type="EMBL" id="CP038026">
    <property type="protein sequence ID" value="QBQ35134.1"/>
    <property type="molecule type" value="Genomic_DNA"/>
</dbReference>
<dbReference type="Proteomes" id="UP000294359">
    <property type="component" value="Chromosome"/>
</dbReference>
<reference evidence="3 4" key="2">
    <citation type="submission" date="2019-03" db="EMBL/GenBank/DDBJ databases">
        <title>Draft Genome Sequences of Six Type Strains of the Genus Massilia.</title>
        <authorList>
            <person name="Miess H."/>
            <person name="Frediansyhah A."/>
            <person name="Gross H."/>
        </authorList>
    </citation>
    <scope>NUCLEOTIDE SEQUENCE [LARGE SCALE GENOMIC DNA]</scope>
    <source>
        <strain evidence="3 4">DSM 17505</strain>
    </source>
</reference>
<evidence type="ECO:0000256" key="1">
    <source>
        <dbReference type="SAM" id="SignalP"/>
    </source>
</evidence>
<sequence length="167" mass="18118">MRRALFAALALLVAGATTAAEALKPLHTNGEVLPNSCTRVGQAALRGKLMAPKAAVVRPEDAWRLVHTLLCAPATAQSRAYLRSHMGKTVEQLVQATGIEDETSIVAVDAGLVNSLQQKGWAWEAEIDAYPEDVTVRFWSDEASVRSRTLRFEGGMWRIVATMDASD</sequence>
<proteinExistence type="predicted"/>
<name>A0A4P7B9T2_9BURK</name>
<feature type="chain" id="PRO_5044606608" description="DUF3828 domain-containing protein" evidence="1">
    <location>
        <begin position="20"/>
        <end position="167"/>
    </location>
</feature>
<dbReference type="RefSeq" id="WP_134383362.1">
    <property type="nucleotide sequence ID" value="NZ_BMWW01000009.1"/>
</dbReference>
<reference evidence="2" key="1">
    <citation type="journal article" date="2014" name="Int. J. Syst. Evol. Microbiol.">
        <title>Complete genome sequence of Corynebacterium casei LMG S-19264T (=DSM 44701T), isolated from a smear-ripened cheese.</title>
        <authorList>
            <consortium name="US DOE Joint Genome Institute (JGI-PGF)"/>
            <person name="Walter F."/>
            <person name="Albersmeier A."/>
            <person name="Kalinowski J."/>
            <person name="Ruckert C."/>
        </authorList>
    </citation>
    <scope>NUCLEOTIDE SEQUENCE</scope>
    <source>
        <strain evidence="2">KCTC 12344</strain>
    </source>
</reference>
<keyword evidence="4" id="KW-1185">Reference proteome</keyword>
<reference evidence="2" key="3">
    <citation type="submission" date="2022-12" db="EMBL/GenBank/DDBJ databases">
        <authorList>
            <person name="Sun Q."/>
            <person name="Kim S."/>
        </authorList>
    </citation>
    <scope>NUCLEOTIDE SEQUENCE</scope>
    <source>
        <strain evidence="2">KCTC 12344</strain>
    </source>
</reference>
<dbReference type="AlphaFoldDB" id="A0A4P7B9T2"/>
<dbReference type="EMBL" id="BMWW01000009">
    <property type="protein sequence ID" value="GGZ05625.1"/>
    <property type="molecule type" value="Genomic_DNA"/>
</dbReference>
<feature type="signal peptide" evidence="1">
    <location>
        <begin position="1"/>
        <end position="19"/>
    </location>
</feature>
<evidence type="ECO:0008006" key="6">
    <source>
        <dbReference type="Google" id="ProtNLM"/>
    </source>
</evidence>
<dbReference type="OrthoDB" id="8781846at2"/>